<feature type="compositionally biased region" description="Polar residues" evidence="1">
    <location>
        <begin position="38"/>
        <end position="59"/>
    </location>
</feature>
<evidence type="ECO:0000256" key="1">
    <source>
        <dbReference type="SAM" id="MobiDB-lite"/>
    </source>
</evidence>
<dbReference type="Proteomes" id="UP000799440">
    <property type="component" value="Unassembled WGS sequence"/>
</dbReference>
<feature type="compositionally biased region" description="Polar residues" evidence="1">
    <location>
        <begin position="12"/>
        <end position="24"/>
    </location>
</feature>
<gene>
    <name evidence="2" type="ORF">M011DRAFT_180169</name>
</gene>
<evidence type="ECO:0000313" key="3">
    <source>
        <dbReference type="Proteomes" id="UP000799440"/>
    </source>
</evidence>
<evidence type="ECO:0000313" key="2">
    <source>
        <dbReference type="EMBL" id="KAF2750686.1"/>
    </source>
</evidence>
<reference evidence="2" key="1">
    <citation type="journal article" date="2020" name="Stud. Mycol.">
        <title>101 Dothideomycetes genomes: a test case for predicting lifestyles and emergence of pathogens.</title>
        <authorList>
            <person name="Haridas S."/>
            <person name="Albert R."/>
            <person name="Binder M."/>
            <person name="Bloem J."/>
            <person name="Labutti K."/>
            <person name="Salamov A."/>
            <person name="Andreopoulos B."/>
            <person name="Baker S."/>
            <person name="Barry K."/>
            <person name="Bills G."/>
            <person name="Bluhm B."/>
            <person name="Cannon C."/>
            <person name="Castanera R."/>
            <person name="Culley D."/>
            <person name="Daum C."/>
            <person name="Ezra D."/>
            <person name="Gonzalez J."/>
            <person name="Henrissat B."/>
            <person name="Kuo A."/>
            <person name="Liang C."/>
            <person name="Lipzen A."/>
            <person name="Lutzoni F."/>
            <person name="Magnuson J."/>
            <person name="Mondo S."/>
            <person name="Nolan M."/>
            <person name="Ohm R."/>
            <person name="Pangilinan J."/>
            <person name="Park H.-J."/>
            <person name="Ramirez L."/>
            <person name="Alfaro M."/>
            <person name="Sun H."/>
            <person name="Tritt A."/>
            <person name="Yoshinaga Y."/>
            <person name="Zwiers L.-H."/>
            <person name="Turgeon B."/>
            <person name="Goodwin S."/>
            <person name="Spatafora J."/>
            <person name="Crous P."/>
            <person name="Grigoriev I."/>
        </authorList>
    </citation>
    <scope>NUCLEOTIDE SEQUENCE</scope>
    <source>
        <strain evidence="2">CBS 119925</strain>
    </source>
</reference>
<proteinExistence type="predicted"/>
<feature type="compositionally biased region" description="Basic and acidic residues" evidence="1">
    <location>
        <begin position="1"/>
        <end position="11"/>
    </location>
</feature>
<organism evidence="2 3">
    <name type="scientific">Sporormia fimetaria CBS 119925</name>
    <dbReference type="NCBI Taxonomy" id="1340428"/>
    <lineage>
        <taxon>Eukaryota</taxon>
        <taxon>Fungi</taxon>
        <taxon>Dikarya</taxon>
        <taxon>Ascomycota</taxon>
        <taxon>Pezizomycotina</taxon>
        <taxon>Dothideomycetes</taxon>
        <taxon>Pleosporomycetidae</taxon>
        <taxon>Pleosporales</taxon>
        <taxon>Sporormiaceae</taxon>
        <taxon>Sporormia</taxon>
    </lineage>
</organism>
<keyword evidence="3" id="KW-1185">Reference proteome</keyword>
<dbReference type="EMBL" id="MU006563">
    <property type="protein sequence ID" value="KAF2750686.1"/>
    <property type="molecule type" value="Genomic_DNA"/>
</dbReference>
<feature type="region of interest" description="Disordered" evidence="1">
    <location>
        <begin position="1"/>
        <end position="89"/>
    </location>
</feature>
<dbReference type="AlphaFoldDB" id="A0A6A6VLL7"/>
<sequence>MEPDPSTRKEQSQTPSLLSSSNKVPWTATALSLKAKQRQPTTTSPAARLQKPQNPSRSVFNPLRQALKSIRPNRQHGPRPLSQQMTPSLIRRASWRLKNKTRRLRNQWDHPSEVTRLLRRRRLRKLRSRQQGRRRMLRHRLAHRTLRPLRREARRPR</sequence>
<name>A0A6A6VLL7_9PLEO</name>
<protein>
    <submittedName>
        <fullName evidence="2">Uncharacterized protein</fullName>
    </submittedName>
</protein>
<accession>A0A6A6VLL7</accession>